<accession>A0ABW8Z1B7</accession>
<gene>
    <name evidence="2" type="ORF">ABS766_13725</name>
</gene>
<dbReference type="EMBL" id="JBELPZ010000017">
    <property type="protein sequence ID" value="MFL9845482.1"/>
    <property type="molecule type" value="Genomic_DNA"/>
</dbReference>
<dbReference type="Pfam" id="PF19765">
    <property type="entry name" value="DUF6252"/>
    <property type="match status" value="1"/>
</dbReference>
<feature type="chain" id="PRO_5046835239" evidence="1">
    <location>
        <begin position="19"/>
        <end position="158"/>
    </location>
</feature>
<organism evidence="2 3">
    <name type="scientific">Flavobacterium rhizosphaerae</name>
    <dbReference type="NCBI Taxonomy" id="3163298"/>
    <lineage>
        <taxon>Bacteria</taxon>
        <taxon>Pseudomonadati</taxon>
        <taxon>Bacteroidota</taxon>
        <taxon>Flavobacteriia</taxon>
        <taxon>Flavobacteriales</taxon>
        <taxon>Flavobacteriaceae</taxon>
        <taxon>Flavobacterium</taxon>
    </lineage>
</organism>
<dbReference type="RefSeq" id="WP_408085764.1">
    <property type="nucleotide sequence ID" value="NZ_JBELPZ010000017.1"/>
</dbReference>
<keyword evidence="3" id="KW-1185">Reference proteome</keyword>
<keyword evidence="1" id="KW-0732">Signal</keyword>
<feature type="signal peptide" evidence="1">
    <location>
        <begin position="1"/>
        <end position="18"/>
    </location>
</feature>
<dbReference type="Proteomes" id="UP001629156">
    <property type="component" value="Unassembled WGS sequence"/>
</dbReference>
<evidence type="ECO:0000256" key="1">
    <source>
        <dbReference type="SAM" id="SignalP"/>
    </source>
</evidence>
<protein>
    <submittedName>
        <fullName evidence="2">DUF6252 family protein</fullName>
    </submittedName>
</protein>
<dbReference type="PROSITE" id="PS51257">
    <property type="entry name" value="PROKAR_LIPOPROTEIN"/>
    <property type="match status" value="1"/>
</dbReference>
<evidence type="ECO:0000313" key="3">
    <source>
        <dbReference type="Proteomes" id="UP001629156"/>
    </source>
</evidence>
<evidence type="ECO:0000313" key="2">
    <source>
        <dbReference type="EMBL" id="MFL9845482.1"/>
    </source>
</evidence>
<name>A0ABW8Z1B7_9FLAO</name>
<comment type="caution">
    <text evidence="2">The sequence shown here is derived from an EMBL/GenBank/DDBJ whole genome shotgun (WGS) entry which is preliminary data.</text>
</comment>
<sequence length="158" mass="17122">MRKFLLLFVLLAAFTSCEEDVKFNTPAVQGLKDDVLWKATDFTATKGGDNSLTIQASNGFETLVLKTASITAGTYQLGVDNSSKASYTLFIDSFNSEYETGAGIGSGQITISDNPLETNLAEGYVTGTFRFSAVDTEGNYVYFQQGVFYKVPILGITE</sequence>
<reference evidence="2 3" key="1">
    <citation type="submission" date="2024-06" db="EMBL/GenBank/DDBJ databases">
        <authorList>
            <person name="Kaempfer P."/>
            <person name="Viver T."/>
        </authorList>
    </citation>
    <scope>NUCLEOTIDE SEQUENCE [LARGE SCALE GENOMIC DNA]</scope>
    <source>
        <strain evidence="2 3">ST-119</strain>
    </source>
</reference>
<dbReference type="InterPro" id="IPR046219">
    <property type="entry name" value="DUF6252"/>
</dbReference>
<proteinExistence type="predicted"/>